<name>A0A5B9R720_9BACT</name>
<dbReference type="RefSeq" id="WP_068141037.1">
    <property type="nucleotide sequence ID" value="NZ_CP042914.1"/>
</dbReference>
<protein>
    <recommendedName>
        <fullName evidence="3">Sulfatase</fullName>
    </recommendedName>
</protein>
<organism evidence="1 2">
    <name type="scientific">Roseimaritima ulvae</name>
    <dbReference type="NCBI Taxonomy" id="980254"/>
    <lineage>
        <taxon>Bacteria</taxon>
        <taxon>Pseudomonadati</taxon>
        <taxon>Planctomycetota</taxon>
        <taxon>Planctomycetia</taxon>
        <taxon>Pirellulales</taxon>
        <taxon>Pirellulaceae</taxon>
        <taxon>Roseimaritima</taxon>
    </lineage>
</organism>
<accession>A0A5B9R720</accession>
<keyword evidence="2" id="KW-1185">Reference proteome</keyword>
<gene>
    <name evidence="1" type="ORF">UC8_44900</name>
</gene>
<sequence length="479" mass="53178">MHNRFPLGRRSFLGSALGFGSLALQTMLRADDAGTSADWSPPDGRPHFAPKAKSVIWLFMRGGVSHMESFDPKPALNQFAGKSIPETPFASVNNPELLKRVRVVVVNDANGQQRNKLYPLQVGYKKRGQSGIEVSDWFPHIGSVIDDISVIRSMWTTDDNHGAQVQFHSGRHMLDARVPTIGAWVNWGLGTLNENLPQFISMGPRFFDRRDGHYLGPAYDSVPLKVDPRNPLDYATPDGDISPQEQRLSFDLVHRLNRLTAQEYPRDSTLDARIKSYELAYRMQTAVPEIIDFSQESQYTEKLYGLDQPETKAFGQQLLAARRFAEQGVRFIQIQHGGGAAGAWDQHSGLKAKHAELAGQVDRPIAGLITDLKQRGMLDEMLVVFATEFGRTPGSQGADGRDHHPYGFSVWMAGGGLKGGVVHGATDEIGFHAVEQPHYVTDVHATILKQLGLHAERMEIPGHKRLEQDFGHPIDDIIA</sequence>
<dbReference type="InterPro" id="IPR010869">
    <property type="entry name" value="DUF1501"/>
</dbReference>
<dbReference type="PANTHER" id="PTHR43737:SF1">
    <property type="entry name" value="DUF1501 DOMAIN-CONTAINING PROTEIN"/>
    <property type="match status" value="1"/>
</dbReference>
<evidence type="ECO:0000313" key="2">
    <source>
        <dbReference type="Proteomes" id="UP000325286"/>
    </source>
</evidence>
<dbReference type="Pfam" id="PF07394">
    <property type="entry name" value="DUF1501"/>
    <property type="match status" value="1"/>
</dbReference>
<dbReference type="AlphaFoldDB" id="A0A5B9R720"/>
<dbReference type="InterPro" id="IPR017850">
    <property type="entry name" value="Alkaline_phosphatase_core_sf"/>
</dbReference>
<dbReference type="KEGG" id="rul:UC8_44900"/>
<dbReference type="Proteomes" id="UP000325286">
    <property type="component" value="Chromosome"/>
</dbReference>
<dbReference type="SUPFAM" id="SSF53649">
    <property type="entry name" value="Alkaline phosphatase-like"/>
    <property type="match status" value="1"/>
</dbReference>
<dbReference type="OrthoDB" id="127333at2"/>
<evidence type="ECO:0008006" key="3">
    <source>
        <dbReference type="Google" id="ProtNLM"/>
    </source>
</evidence>
<proteinExistence type="predicted"/>
<evidence type="ECO:0000313" key="1">
    <source>
        <dbReference type="EMBL" id="QEG42451.1"/>
    </source>
</evidence>
<reference evidence="1 2" key="1">
    <citation type="submission" date="2019-08" db="EMBL/GenBank/DDBJ databases">
        <title>Deep-cultivation of Planctomycetes and their phenomic and genomic characterization uncovers novel biology.</title>
        <authorList>
            <person name="Wiegand S."/>
            <person name="Jogler M."/>
            <person name="Boedeker C."/>
            <person name="Pinto D."/>
            <person name="Vollmers J."/>
            <person name="Rivas-Marin E."/>
            <person name="Kohn T."/>
            <person name="Peeters S.H."/>
            <person name="Heuer A."/>
            <person name="Rast P."/>
            <person name="Oberbeckmann S."/>
            <person name="Bunk B."/>
            <person name="Jeske O."/>
            <person name="Meyerdierks A."/>
            <person name="Storesund J.E."/>
            <person name="Kallscheuer N."/>
            <person name="Luecker S."/>
            <person name="Lage O.M."/>
            <person name="Pohl T."/>
            <person name="Merkel B.J."/>
            <person name="Hornburger P."/>
            <person name="Mueller R.-W."/>
            <person name="Bruemmer F."/>
            <person name="Labrenz M."/>
            <person name="Spormann A.M."/>
            <person name="Op den Camp H."/>
            <person name="Overmann J."/>
            <person name="Amann R."/>
            <person name="Jetten M.S.M."/>
            <person name="Mascher T."/>
            <person name="Medema M.H."/>
            <person name="Devos D.P."/>
            <person name="Kaster A.-K."/>
            <person name="Ovreas L."/>
            <person name="Rohde M."/>
            <person name="Galperin M.Y."/>
            <person name="Jogler C."/>
        </authorList>
    </citation>
    <scope>NUCLEOTIDE SEQUENCE [LARGE SCALE GENOMIC DNA]</scope>
    <source>
        <strain evidence="1 2">UC8</strain>
    </source>
</reference>
<dbReference type="PANTHER" id="PTHR43737">
    <property type="entry name" value="BLL7424 PROTEIN"/>
    <property type="match status" value="1"/>
</dbReference>
<dbReference type="EMBL" id="CP042914">
    <property type="protein sequence ID" value="QEG42451.1"/>
    <property type="molecule type" value="Genomic_DNA"/>
</dbReference>